<evidence type="ECO:0008006" key="3">
    <source>
        <dbReference type="Google" id="ProtNLM"/>
    </source>
</evidence>
<dbReference type="PANTHER" id="PTHR43135:SF3">
    <property type="entry name" value="ALPHA-D-RIBOSE 1-METHYLPHOSPHONATE 5-TRIPHOSPHATE DIPHOSPHATASE"/>
    <property type="match status" value="1"/>
</dbReference>
<dbReference type="Gene3D" id="3.20.20.140">
    <property type="entry name" value="Metal-dependent hydrolases"/>
    <property type="match status" value="1"/>
</dbReference>
<keyword evidence="2" id="KW-1185">Reference proteome</keyword>
<accession>A0A7I7QD74</accession>
<protein>
    <recommendedName>
        <fullName evidence="3">Amidohydrolase</fullName>
    </recommendedName>
</protein>
<dbReference type="AlphaFoldDB" id="A0A7I7QD74"/>
<dbReference type="PANTHER" id="PTHR43135">
    <property type="entry name" value="ALPHA-D-RIBOSE 1-METHYLPHOSPHONATE 5-TRIPHOSPHATE DIPHOSPHATASE"/>
    <property type="match status" value="1"/>
</dbReference>
<dbReference type="Gene3D" id="2.30.40.10">
    <property type="entry name" value="Urease, subunit C, domain 1"/>
    <property type="match status" value="1"/>
</dbReference>
<dbReference type="InterPro" id="IPR051781">
    <property type="entry name" value="Metallo-dep_Hydrolase"/>
</dbReference>
<dbReference type="SUPFAM" id="SSF51556">
    <property type="entry name" value="Metallo-dependent hydrolases"/>
    <property type="match status" value="1"/>
</dbReference>
<dbReference type="GO" id="GO:0016810">
    <property type="term" value="F:hydrolase activity, acting on carbon-nitrogen (but not peptide) bonds"/>
    <property type="evidence" value="ECO:0007669"/>
    <property type="project" value="InterPro"/>
</dbReference>
<dbReference type="InterPro" id="IPR011059">
    <property type="entry name" value="Metal-dep_hydrolase_composite"/>
</dbReference>
<evidence type="ECO:0000313" key="2">
    <source>
        <dbReference type="Proteomes" id="UP000467130"/>
    </source>
</evidence>
<dbReference type="Proteomes" id="UP000467130">
    <property type="component" value="Chromosome"/>
</dbReference>
<proteinExistence type="predicted"/>
<dbReference type="InterPro" id="IPR032466">
    <property type="entry name" value="Metal_Hydrolase"/>
</dbReference>
<dbReference type="EMBL" id="AP022587">
    <property type="protein sequence ID" value="BBY23986.1"/>
    <property type="molecule type" value="Genomic_DNA"/>
</dbReference>
<name>A0A7I7QD74_9MYCO</name>
<gene>
    <name evidence="1" type="ORF">MSTO_41910</name>
</gene>
<dbReference type="SUPFAM" id="SSF51338">
    <property type="entry name" value="Composite domain of metallo-dependent hydrolases"/>
    <property type="match status" value="1"/>
</dbReference>
<evidence type="ECO:0000313" key="1">
    <source>
        <dbReference type="EMBL" id="BBY23986.1"/>
    </source>
</evidence>
<reference evidence="1 2" key="1">
    <citation type="journal article" date="2019" name="Emerg. Microbes Infect.">
        <title>Comprehensive subspecies identification of 175 nontuberculous mycobacteria species based on 7547 genomic profiles.</title>
        <authorList>
            <person name="Matsumoto Y."/>
            <person name="Kinjo T."/>
            <person name="Motooka D."/>
            <person name="Nabeya D."/>
            <person name="Jung N."/>
            <person name="Uechi K."/>
            <person name="Horii T."/>
            <person name="Iida T."/>
            <person name="Fujita J."/>
            <person name="Nakamura S."/>
        </authorList>
    </citation>
    <scope>NUCLEOTIDE SEQUENCE [LARGE SCALE GENOMIC DNA]</scope>
    <source>
        <strain evidence="1 2">JCM 17783</strain>
    </source>
</reference>
<organism evidence="1 2">
    <name type="scientific">Mycobacterium stomatepiae</name>
    <dbReference type="NCBI Taxonomy" id="470076"/>
    <lineage>
        <taxon>Bacteria</taxon>
        <taxon>Bacillati</taxon>
        <taxon>Actinomycetota</taxon>
        <taxon>Actinomycetes</taxon>
        <taxon>Mycobacteriales</taxon>
        <taxon>Mycobacteriaceae</taxon>
        <taxon>Mycobacterium</taxon>
        <taxon>Mycobacterium simiae complex</taxon>
    </lineage>
</organism>
<sequence length="218" mass="22697">MTTTLRAARWADVDTGQIHSPAVVLIDGNRITAINPEGPGPDSASVIDLGDVTLLPGLMDMELNLLIGGPGGPDGLPSQMHGVQDDPAYRTLRGAVNARTTLEAGFTTVRNLGLMVKTGGYLLDVALQRAIDQGWHTGPRIYPAGHAVTPYGGHLDPTVFQRLAPGVMPLSVAEGIANGVPDVIACVRYQIRHGAKLIKVSASGGVMSHSTAPGWTAA</sequence>
<dbReference type="KEGG" id="msto:MSTO_41910"/>